<sequence length="165" mass="18421">MKVKCKGDDINLSLRWVMNSKQVILLSLIGIVCMPLLVSVFRRFLTSSVIHVQAASREGMYSIAYVTVPNEDVGKKIAHGLVKGKLAACVNLIPKITSIYEWQGKMEEDSEILLMIKTRTSRLDELTSFVKANHPYEVCEVITTPIASGNPQYLEWIGQIVPDPS</sequence>
<dbReference type="Gene3D" id="3.30.70.120">
    <property type="match status" value="1"/>
</dbReference>
<evidence type="ECO:0000256" key="2">
    <source>
        <dbReference type="SAM" id="Phobius"/>
    </source>
</evidence>
<evidence type="ECO:0000313" key="4">
    <source>
        <dbReference type="Proteomes" id="UP000677054"/>
    </source>
</evidence>
<evidence type="ECO:0000256" key="1">
    <source>
        <dbReference type="ARBA" id="ARBA00010169"/>
    </source>
</evidence>
<name>A0A7R9A7C5_9CRUS</name>
<feature type="transmembrane region" description="Helical" evidence="2">
    <location>
        <begin position="23"/>
        <end position="41"/>
    </location>
</feature>
<dbReference type="GO" id="GO:0005507">
    <property type="term" value="F:copper ion binding"/>
    <property type="evidence" value="ECO:0007669"/>
    <property type="project" value="TreeGrafter"/>
</dbReference>
<organism evidence="3">
    <name type="scientific">Darwinula stevensoni</name>
    <dbReference type="NCBI Taxonomy" id="69355"/>
    <lineage>
        <taxon>Eukaryota</taxon>
        <taxon>Metazoa</taxon>
        <taxon>Ecdysozoa</taxon>
        <taxon>Arthropoda</taxon>
        <taxon>Crustacea</taxon>
        <taxon>Oligostraca</taxon>
        <taxon>Ostracoda</taxon>
        <taxon>Podocopa</taxon>
        <taxon>Podocopida</taxon>
        <taxon>Darwinulocopina</taxon>
        <taxon>Darwinuloidea</taxon>
        <taxon>Darwinulidae</taxon>
        <taxon>Darwinula</taxon>
    </lineage>
</organism>
<dbReference type="GO" id="GO:0010038">
    <property type="term" value="P:response to metal ion"/>
    <property type="evidence" value="ECO:0007669"/>
    <property type="project" value="InterPro"/>
</dbReference>
<gene>
    <name evidence="3" type="ORF">DSTB1V02_LOCUS6436</name>
</gene>
<keyword evidence="2" id="KW-0812">Transmembrane</keyword>
<dbReference type="PANTHER" id="PTHR23419">
    <property type="entry name" value="DIVALENT CATION TOLERANCE CUTA-RELATED"/>
    <property type="match status" value="1"/>
</dbReference>
<dbReference type="Pfam" id="PF03091">
    <property type="entry name" value="CutA1"/>
    <property type="match status" value="1"/>
</dbReference>
<dbReference type="PANTHER" id="PTHR23419:SF8">
    <property type="entry name" value="FI09726P"/>
    <property type="match status" value="1"/>
</dbReference>
<evidence type="ECO:0000313" key="3">
    <source>
        <dbReference type="EMBL" id="CAD7246588.1"/>
    </source>
</evidence>
<dbReference type="InterPro" id="IPR011322">
    <property type="entry name" value="N-reg_PII-like_a/b"/>
</dbReference>
<comment type="similarity">
    <text evidence="1">Belongs to the CutA family.</text>
</comment>
<dbReference type="OrthoDB" id="2017693at2759"/>
<protein>
    <submittedName>
        <fullName evidence="3">Uncharacterized protein</fullName>
    </submittedName>
</protein>
<dbReference type="AlphaFoldDB" id="A0A7R9A7C5"/>
<dbReference type="InterPro" id="IPR004323">
    <property type="entry name" value="Ion_tolerance_CutA"/>
</dbReference>
<dbReference type="EMBL" id="CAJPEV010001176">
    <property type="protein sequence ID" value="CAG0891190.1"/>
    <property type="molecule type" value="Genomic_DNA"/>
</dbReference>
<keyword evidence="2" id="KW-0472">Membrane</keyword>
<reference evidence="3" key="1">
    <citation type="submission" date="2020-11" db="EMBL/GenBank/DDBJ databases">
        <authorList>
            <person name="Tran Van P."/>
        </authorList>
    </citation>
    <scope>NUCLEOTIDE SEQUENCE</scope>
</reference>
<dbReference type="SUPFAM" id="SSF54913">
    <property type="entry name" value="GlnB-like"/>
    <property type="match status" value="1"/>
</dbReference>
<keyword evidence="2" id="KW-1133">Transmembrane helix</keyword>
<accession>A0A7R9A7C5</accession>
<dbReference type="InterPro" id="IPR015867">
    <property type="entry name" value="N-reg_PII/ATP_PRibTrfase_C"/>
</dbReference>
<proteinExistence type="inferred from homology"/>
<dbReference type="EMBL" id="LR900693">
    <property type="protein sequence ID" value="CAD7246588.1"/>
    <property type="molecule type" value="Genomic_DNA"/>
</dbReference>
<dbReference type="Proteomes" id="UP000677054">
    <property type="component" value="Unassembled WGS sequence"/>
</dbReference>
<keyword evidence="4" id="KW-1185">Reference proteome</keyword>